<reference evidence="1 2" key="1">
    <citation type="submission" date="2024-07" db="EMBL/GenBank/DDBJ databases">
        <title>Genomes of novel Serratia strains from suburban soil.</title>
        <authorList>
            <person name="Markert E.X."/>
            <person name="Severe K."/>
            <person name="Severe L."/>
            <person name="Twing K.I."/>
            <person name="Ward L.M."/>
        </authorList>
    </citation>
    <scope>NUCLEOTIDE SEQUENCE [LARGE SCALE GENOMIC DNA]</scope>
    <source>
        <strain evidence="1 2">3C-UT</strain>
    </source>
</reference>
<protein>
    <submittedName>
        <fullName evidence="1">Uncharacterized protein</fullName>
    </submittedName>
</protein>
<proteinExistence type="predicted"/>
<sequence>MVIKTIGRIVAETASYELEVYKAEGEGLTVVKTYTSEEINNLTPRGMPISASREEVIAVLKQAAKRIKPQTAPIMEAAGGVRRNRTHK</sequence>
<accession>A0ABV3UL29</accession>
<dbReference type="Proteomes" id="UP001558101">
    <property type="component" value="Unassembled WGS sequence"/>
</dbReference>
<gene>
    <name evidence="1" type="ORF">AB4M04_17445</name>
</gene>
<keyword evidence="2" id="KW-1185">Reference proteome</keyword>
<comment type="caution">
    <text evidence="1">The sequence shown here is derived from an EMBL/GenBank/DDBJ whole genome shotgun (WGS) entry which is preliminary data.</text>
</comment>
<name>A0ABV3UL29_9GAMM</name>
<evidence type="ECO:0000313" key="1">
    <source>
        <dbReference type="EMBL" id="MEX3173860.1"/>
    </source>
</evidence>
<organism evidence="1 2">
    <name type="scientific">Serratia quinivorans</name>
    <dbReference type="NCBI Taxonomy" id="137545"/>
    <lineage>
        <taxon>Bacteria</taxon>
        <taxon>Pseudomonadati</taxon>
        <taxon>Pseudomonadota</taxon>
        <taxon>Gammaproteobacteria</taxon>
        <taxon>Enterobacterales</taxon>
        <taxon>Yersiniaceae</taxon>
        <taxon>Serratia</taxon>
    </lineage>
</organism>
<evidence type="ECO:0000313" key="2">
    <source>
        <dbReference type="Proteomes" id="UP001558101"/>
    </source>
</evidence>
<dbReference type="EMBL" id="JBFQXQ010000002">
    <property type="protein sequence ID" value="MEX3173860.1"/>
    <property type="molecule type" value="Genomic_DNA"/>
</dbReference>
<dbReference type="RefSeq" id="WP_368454028.1">
    <property type="nucleotide sequence ID" value="NZ_JBFQXQ010000002.1"/>
</dbReference>